<feature type="region of interest" description="Disordered" evidence="1">
    <location>
        <begin position="29"/>
        <end position="51"/>
    </location>
</feature>
<dbReference type="InterPro" id="IPR054262">
    <property type="entry name" value="DUF6993"/>
</dbReference>
<dbReference type="AlphaFoldDB" id="A0A1I4ZT98"/>
<accession>A0A1I4ZT98</accession>
<name>A0A1I4ZT98_9MICO</name>
<dbReference type="Pfam" id="PF22504">
    <property type="entry name" value="DUF6993"/>
    <property type="match status" value="1"/>
</dbReference>
<evidence type="ECO:0000313" key="4">
    <source>
        <dbReference type="EMBL" id="SFN53408.1"/>
    </source>
</evidence>
<protein>
    <recommendedName>
        <fullName evidence="3">DUF6993 domain-containing protein</fullName>
    </recommendedName>
</protein>
<dbReference type="PROSITE" id="PS51257">
    <property type="entry name" value="PROKAR_LIPOPROTEIN"/>
    <property type="match status" value="1"/>
</dbReference>
<dbReference type="OrthoDB" id="5125712at2"/>
<dbReference type="Proteomes" id="UP000198867">
    <property type="component" value="Unassembled WGS sequence"/>
</dbReference>
<dbReference type="EMBL" id="FOVM01000002">
    <property type="protein sequence ID" value="SFN53408.1"/>
    <property type="molecule type" value="Genomic_DNA"/>
</dbReference>
<feature type="compositionally biased region" description="Low complexity" evidence="1">
    <location>
        <begin position="38"/>
        <end position="51"/>
    </location>
</feature>
<dbReference type="RefSeq" id="WP_090709444.1">
    <property type="nucleotide sequence ID" value="NZ_FOVM01000002.1"/>
</dbReference>
<evidence type="ECO:0000256" key="2">
    <source>
        <dbReference type="SAM" id="SignalP"/>
    </source>
</evidence>
<dbReference type="STRING" id="995034.SAMN05216219_1051"/>
<feature type="domain" description="DUF6993" evidence="3">
    <location>
        <begin position="72"/>
        <end position="153"/>
    </location>
</feature>
<evidence type="ECO:0000256" key="1">
    <source>
        <dbReference type="SAM" id="MobiDB-lite"/>
    </source>
</evidence>
<keyword evidence="2" id="KW-0732">Signal</keyword>
<evidence type="ECO:0000259" key="3">
    <source>
        <dbReference type="Pfam" id="PF22504"/>
    </source>
</evidence>
<feature type="chain" id="PRO_5011538695" description="DUF6993 domain-containing protein" evidence="2">
    <location>
        <begin position="30"/>
        <end position="159"/>
    </location>
</feature>
<feature type="signal peptide" evidence="2">
    <location>
        <begin position="1"/>
        <end position="29"/>
    </location>
</feature>
<reference evidence="5" key="1">
    <citation type="submission" date="2016-10" db="EMBL/GenBank/DDBJ databases">
        <authorList>
            <person name="Varghese N."/>
            <person name="Submissions S."/>
        </authorList>
    </citation>
    <scope>NUCLEOTIDE SEQUENCE [LARGE SCALE GENOMIC DNA]</scope>
    <source>
        <strain evidence="5">CGMCC 1.11101</strain>
    </source>
</reference>
<sequence>MRSTTGTAIRLFPAAVGLAVVLTGCTAPAESDPVRPGSSSSATTAPTSAPTFDPNASAEEAMAVFDTVNTVTLATDADANGRAFIDGLAEAGFDKATMELTADETTIGNAADSIQFSVRWGESCLIGQNGSAVGGYHSTLAPVLGSGRCLIGSTRPIDW</sequence>
<organism evidence="4 5">
    <name type="scientific">Mycetocola miduiensis</name>
    <dbReference type="NCBI Taxonomy" id="995034"/>
    <lineage>
        <taxon>Bacteria</taxon>
        <taxon>Bacillati</taxon>
        <taxon>Actinomycetota</taxon>
        <taxon>Actinomycetes</taxon>
        <taxon>Micrococcales</taxon>
        <taxon>Microbacteriaceae</taxon>
        <taxon>Mycetocola</taxon>
    </lineage>
</organism>
<gene>
    <name evidence="4" type="ORF">SAMN05216219_1051</name>
</gene>
<keyword evidence="5" id="KW-1185">Reference proteome</keyword>
<proteinExistence type="predicted"/>
<evidence type="ECO:0000313" key="5">
    <source>
        <dbReference type="Proteomes" id="UP000198867"/>
    </source>
</evidence>